<proteinExistence type="predicted"/>
<evidence type="ECO:0000313" key="3">
    <source>
        <dbReference type="EMBL" id="TWO68115.1"/>
    </source>
</evidence>
<dbReference type="Pfam" id="PF00403">
    <property type="entry name" value="HMA"/>
    <property type="match status" value="1"/>
</dbReference>
<feature type="region of interest" description="Disordered" evidence="1">
    <location>
        <begin position="84"/>
        <end position="103"/>
    </location>
</feature>
<gene>
    <name evidence="3" type="ORF">FN976_24215</name>
</gene>
<dbReference type="SUPFAM" id="SSF55008">
    <property type="entry name" value="HMA, heavy metal-associated domain"/>
    <property type="match status" value="1"/>
</dbReference>
<dbReference type="InterPro" id="IPR006121">
    <property type="entry name" value="HMA_dom"/>
</dbReference>
<evidence type="ECO:0000256" key="1">
    <source>
        <dbReference type="SAM" id="MobiDB-lite"/>
    </source>
</evidence>
<feature type="domain" description="HMA" evidence="2">
    <location>
        <begin position="1"/>
        <end position="62"/>
    </location>
</feature>
<sequence length="103" mass="10610">MNFSIPDMTCGHCASAIARAVASVDKEARLEVDIPQKRVSVLSTAPESELAEAIQEAGYTPEKFTAPALRSAPAAGGCCCGTRQPRSPDAGVAGPARRSSCCS</sequence>
<name>A0A562ZIH1_9BURK</name>
<reference evidence="3 4" key="1">
    <citation type="submission" date="2019-07" db="EMBL/GenBank/DDBJ databases">
        <title>Caenimonas sedimenti sp. nov., isolated from activated sludge.</title>
        <authorList>
            <person name="Xu J."/>
        </authorList>
    </citation>
    <scope>NUCLEOTIDE SEQUENCE [LARGE SCALE GENOMIC DNA]</scope>
    <source>
        <strain evidence="3 4">HX-9-20</strain>
    </source>
</reference>
<dbReference type="OrthoDB" id="9813965at2"/>
<dbReference type="GO" id="GO:0046872">
    <property type="term" value="F:metal ion binding"/>
    <property type="evidence" value="ECO:0007669"/>
    <property type="project" value="InterPro"/>
</dbReference>
<dbReference type="EMBL" id="VOBQ01000021">
    <property type="protein sequence ID" value="TWO68115.1"/>
    <property type="molecule type" value="Genomic_DNA"/>
</dbReference>
<organism evidence="3 4">
    <name type="scientific">Caenimonas sedimenti</name>
    <dbReference type="NCBI Taxonomy" id="2596921"/>
    <lineage>
        <taxon>Bacteria</taxon>
        <taxon>Pseudomonadati</taxon>
        <taxon>Pseudomonadota</taxon>
        <taxon>Betaproteobacteria</taxon>
        <taxon>Burkholderiales</taxon>
        <taxon>Comamonadaceae</taxon>
        <taxon>Caenimonas</taxon>
    </lineage>
</organism>
<dbReference type="PROSITE" id="PS50846">
    <property type="entry name" value="HMA_2"/>
    <property type="match status" value="1"/>
</dbReference>
<keyword evidence="4" id="KW-1185">Reference proteome</keyword>
<dbReference type="Gene3D" id="3.30.70.100">
    <property type="match status" value="1"/>
</dbReference>
<comment type="caution">
    <text evidence="3">The sequence shown here is derived from an EMBL/GenBank/DDBJ whole genome shotgun (WGS) entry which is preliminary data.</text>
</comment>
<dbReference type="CDD" id="cd00371">
    <property type="entry name" value="HMA"/>
    <property type="match status" value="1"/>
</dbReference>
<dbReference type="InterPro" id="IPR036163">
    <property type="entry name" value="HMA_dom_sf"/>
</dbReference>
<accession>A0A562ZIH1</accession>
<evidence type="ECO:0000313" key="4">
    <source>
        <dbReference type="Proteomes" id="UP000318199"/>
    </source>
</evidence>
<dbReference type="Proteomes" id="UP000318199">
    <property type="component" value="Unassembled WGS sequence"/>
</dbReference>
<evidence type="ECO:0000259" key="2">
    <source>
        <dbReference type="PROSITE" id="PS50846"/>
    </source>
</evidence>
<dbReference type="AlphaFoldDB" id="A0A562ZIH1"/>
<protein>
    <submittedName>
        <fullName evidence="3">Heavy-metal-associated domain-containing protein</fullName>
    </submittedName>
</protein>